<dbReference type="InterPro" id="IPR039537">
    <property type="entry name" value="Retrotran_Ty1/copia-like"/>
</dbReference>
<dbReference type="PANTHER" id="PTHR42648">
    <property type="entry name" value="TRANSPOSASE, PUTATIVE-RELATED"/>
    <property type="match status" value="1"/>
</dbReference>
<feature type="domain" description="Retroviral polymerase SH3-like" evidence="1">
    <location>
        <begin position="59"/>
        <end position="120"/>
    </location>
</feature>
<dbReference type="EMBL" id="JBJUIK010000010">
    <property type="protein sequence ID" value="KAL3515836.1"/>
    <property type="molecule type" value="Genomic_DNA"/>
</dbReference>
<gene>
    <name evidence="2" type="ORF">ACH5RR_022738</name>
</gene>
<evidence type="ECO:0000313" key="2">
    <source>
        <dbReference type="EMBL" id="KAL3515836.1"/>
    </source>
</evidence>
<evidence type="ECO:0000313" key="3">
    <source>
        <dbReference type="Proteomes" id="UP001630127"/>
    </source>
</evidence>
<keyword evidence="3" id="KW-1185">Reference proteome</keyword>
<dbReference type="AlphaFoldDB" id="A0ABD2Z8M5"/>
<dbReference type="InterPro" id="IPR057670">
    <property type="entry name" value="SH3_retrovirus"/>
</dbReference>
<organism evidence="2 3">
    <name type="scientific">Cinchona calisaya</name>
    <dbReference type="NCBI Taxonomy" id="153742"/>
    <lineage>
        <taxon>Eukaryota</taxon>
        <taxon>Viridiplantae</taxon>
        <taxon>Streptophyta</taxon>
        <taxon>Embryophyta</taxon>
        <taxon>Tracheophyta</taxon>
        <taxon>Spermatophyta</taxon>
        <taxon>Magnoliopsida</taxon>
        <taxon>eudicotyledons</taxon>
        <taxon>Gunneridae</taxon>
        <taxon>Pentapetalae</taxon>
        <taxon>asterids</taxon>
        <taxon>lamiids</taxon>
        <taxon>Gentianales</taxon>
        <taxon>Rubiaceae</taxon>
        <taxon>Cinchonoideae</taxon>
        <taxon>Cinchoneae</taxon>
        <taxon>Cinchona</taxon>
    </lineage>
</organism>
<dbReference type="Pfam" id="PF25597">
    <property type="entry name" value="SH3_retrovirus"/>
    <property type="match status" value="1"/>
</dbReference>
<dbReference type="PANTHER" id="PTHR42648:SF18">
    <property type="entry name" value="RETROTRANSPOSON, UNCLASSIFIED-LIKE PROTEIN"/>
    <property type="match status" value="1"/>
</dbReference>
<comment type="caution">
    <text evidence="2">The sequence shown here is derived from an EMBL/GenBank/DDBJ whole genome shotgun (WGS) entry which is preliminary data.</text>
</comment>
<evidence type="ECO:0000259" key="1">
    <source>
        <dbReference type="Pfam" id="PF25597"/>
    </source>
</evidence>
<sequence>MVRRLLAKGKIPKTFCLEAINWSIHILNTSPTFSIQNVTPEKAWSRRRPTIDHFEIFGCIAYTQVLDEKRRKLDNKGEKYVFLSVSEASKAYKLFNPLTEKLVTSRDFVFDEESTWDWNKQ</sequence>
<accession>A0ABD2Z8M5</accession>
<dbReference type="Proteomes" id="UP001630127">
    <property type="component" value="Unassembled WGS sequence"/>
</dbReference>
<protein>
    <recommendedName>
        <fullName evidence="1">Retroviral polymerase SH3-like domain-containing protein</fullName>
    </recommendedName>
</protein>
<name>A0ABD2Z8M5_9GENT</name>
<reference evidence="2 3" key="1">
    <citation type="submission" date="2024-11" db="EMBL/GenBank/DDBJ databases">
        <title>A near-complete genome assembly of Cinchona calisaya.</title>
        <authorList>
            <person name="Lian D.C."/>
            <person name="Zhao X.W."/>
            <person name="Wei L."/>
        </authorList>
    </citation>
    <scope>NUCLEOTIDE SEQUENCE [LARGE SCALE GENOMIC DNA]</scope>
    <source>
        <tissue evidence="2">Nenye</tissue>
    </source>
</reference>
<proteinExistence type="predicted"/>